<sequence>MEKIKTHKDLRVYQLSFEAGMEVFVMSKKFPKEEKYSLIDQIRRSSRSVSGNLGEAWRKRRYERAFVAKLSDCEGEAAETQVWLDYALACNYINEEEHAAIFAKYNSIIGMIVTMIINPDKWTL</sequence>
<protein>
    <submittedName>
        <fullName evidence="1">Four helix bundle protein</fullName>
    </submittedName>
</protein>
<dbReference type="InterPro" id="IPR012657">
    <property type="entry name" value="23S_rRNA-intervening_sequence"/>
</dbReference>
<dbReference type="SUPFAM" id="SSF158446">
    <property type="entry name" value="IVS-encoded protein-like"/>
    <property type="match status" value="1"/>
</dbReference>
<dbReference type="NCBIfam" id="TIGR02436">
    <property type="entry name" value="four helix bundle protein"/>
    <property type="match status" value="1"/>
</dbReference>
<gene>
    <name evidence="1" type="ORF">HC175_11080</name>
</gene>
<dbReference type="Pfam" id="PF05635">
    <property type="entry name" value="23S_rRNA_IVP"/>
    <property type="match status" value="1"/>
</dbReference>
<evidence type="ECO:0000313" key="2">
    <source>
        <dbReference type="Proteomes" id="UP000703674"/>
    </source>
</evidence>
<name>A0ABX1CYW6_9FLAO</name>
<accession>A0ABX1CYW6</accession>
<organism evidence="1 2">
    <name type="scientific">Salinimicrobium oceani</name>
    <dbReference type="NCBI Taxonomy" id="2722702"/>
    <lineage>
        <taxon>Bacteria</taxon>
        <taxon>Pseudomonadati</taxon>
        <taxon>Bacteroidota</taxon>
        <taxon>Flavobacteriia</taxon>
        <taxon>Flavobacteriales</taxon>
        <taxon>Flavobacteriaceae</taxon>
        <taxon>Salinimicrobium</taxon>
    </lineage>
</organism>
<proteinExistence type="predicted"/>
<dbReference type="PANTHER" id="PTHR38471">
    <property type="entry name" value="FOUR HELIX BUNDLE PROTEIN"/>
    <property type="match status" value="1"/>
</dbReference>
<dbReference type="Proteomes" id="UP000703674">
    <property type="component" value="Unassembled WGS sequence"/>
</dbReference>
<dbReference type="PANTHER" id="PTHR38471:SF2">
    <property type="entry name" value="FOUR HELIX BUNDLE PROTEIN"/>
    <property type="match status" value="1"/>
</dbReference>
<evidence type="ECO:0000313" key="1">
    <source>
        <dbReference type="EMBL" id="NJW53463.1"/>
    </source>
</evidence>
<dbReference type="CDD" id="cd16377">
    <property type="entry name" value="23S_rRNA_IVP_like"/>
    <property type="match status" value="1"/>
</dbReference>
<keyword evidence="2" id="KW-1185">Reference proteome</keyword>
<dbReference type="RefSeq" id="WP_168138557.1">
    <property type="nucleotide sequence ID" value="NZ_JAAVJR010000005.1"/>
</dbReference>
<comment type="caution">
    <text evidence="1">The sequence shown here is derived from an EMBL/GenBank/DDBJ whole genome shotgun (WGS) entry which is preliminary data.</text>
</comment>
<dbReference type="Gene3D" id="1.20.1440.60">
    <property type="entry name" value="23S rRNA-intervening sequence"/>
    <property type="match status" value="1"/>
</dbReference>
<reference evidence="1 2" key="1">
    <citation type="submission" date="2020-03" db="EMBL/GenBank/DDBJ databases">
        <title>Salinimicrobium sp. nov, isolated from SCS.</title>
        <authorList>
            <person name="Cao W.R."/>
        </authorList>
    </citation>
    <scope>NUCLEOTIDE SEQUENCE [LARGE SCALE GENOMIC DNA]</scope>
    <source>
        <strain evidence="2">J15B91</strain>
    </source>
</reference>
<dbReference type="EMBL" id="JAAVJR010000005">
    <property type="protein sequence ID" value="NJW53463.1"/>
    <property type="molecule type" value="Genomic_DNA"/>
</dbReference>
<dbReference type="InterPro" id="IPR036583">
    <property type="entry name" value="23S_rRNA_IVS_sf"/>
</dbReference>